<dbReference type="GO" id="GO:0140326">
    <property type="term" value="F:ATPase-coupled intramembrane lipid transporter activity"/>
    <property type="evidence" value="ECO:0007669"/>
    <property type="project" value="UniProtKB-EC"/>
</dbReference>
<name>A0A673I1X0_9TELE</name>
<keyword evidence="8 14" id="KW-1133">Transmembrane helix</keyword>
<keyword evidence="11" id="KW-0325">Glycoprotein</keyword>
<dbReference type="InterPro" id="IPR027417">
    <property type="entry name" value="P-loop_NTPase"/>
</dbReference>
<reference evidence="16" key="2">
    <citation type="submission" date="2025-09" db="UniProtKB">
        <authorList>
            <consortium name="Ensembl"/>
        </authorList>
    </citation>
    <scope>IDENTIFICATION</scope>
</reference>
<evidence type="ECO:0000256" key="5">
    <source>
        <dbReference type="ARBA" id="ARBA00022741"/>
    </source>
</evidence>
<keyword evidence="4 14" id="KW-0812">Transmembrane</keyword>
<feature type="transmembrane region" description="Helical" evidence="14">
    <location>
        <begin position="1605"/>
        <end position="1627"/>
    </location>
</feature>
<dbReference type="SUPFAM" id="SSF52540">
    <property type="entry name" value="P-loop containing nucleoside triphosphate hydrolases"/>
    <property type="match status" value="2"/>
</dbReference>
<dbReference type="InterPro" id="IPR026082">
    <property type="entry name" value="ABCA"/>
</dbReference>
<dbReference type="InterPro" id="IPR003593">
    <property type="entry name" value="AAA+_ATPase"/>
</dbReference>
<feature type="domain" description="ABC transporter" evidence="15">
    <location>
        <begin position="1859"/>
        <end position="2091"/>
    </location>
</feature>
<evidence type="ECO:0000256" key="6">
    <source>
        <dbReference type="ARBA" id="ARBA00022840"/>
    </source>
</evidence>
<dbReference type="Pfam" id="PF00005">
    <property type="entry name" value="ABC_tran"/>
    <property type="match status" value="2"/>
</dbReference>
<dbReference type="GO" id="GO:0016887">
    <property type="term" value="F:ATP hydrolysis activity"/>
    <property type="evidence" value="ECO:0007669"/>
    <property type="project" value="InterPro"/>
</dbReference>
<feature type="transmembrane region" description="Helical" evidence="14">
    <location>
        <begin position="741"/>
        <end position="759"/>
    </location>
</feature>
<dbReference type="PANTHER" id="PTHR19229">
    <property type="entry name" value="ATP-BINDING CASSETTE TRANSPORTER SUBFAMILY A ABCA"/>
    <property type="match status" value="1"/>
</dbReference>
<dbReference type="GO" id="GO:0140359">
    <property type="term" value="F:ABC-type transporter activity"/>
    <property type="evidence" value="ECO:0007669"/>
    <property type="project" value="InterPro"/>
</dbReference>
<evidence type="ECO:0000256" key="14">
    <source>
        <dbReference type="SAM" id="Phobius"/>
    </source>
</evidence>
<feature type="transmembrane region" description="Helical" evidence="14">
    <location>
        <begin position="1647"/>
        <end position="1673"/>
    </location>
</feature>
<evidence type="ECO:0000313" key="17">
    <source>
        <dbReference type="Proteomes" id="UP000472270"/>
    </source>
</evidence>
<feature type="transmembrane region" description="Helical" evidence="14">
    <location>
        <begin position="637"/>
        <end position="657"/>
    </location>
</feature>
<evidence type="ECO:0000256" key="4">
    <source>
        <dbReference type="ARBA" id="ARBA00022692"/>
    </source>
</evidence>
<evidence type="ECO:0000256" key="9">
    <source>
        <dbReference type="ARBA" id="ARBA00023136"/>
    </source>
</evidence>
<dbReference type="Pfam" id="PF12698">
    <property type="entry name" value="ABC2_membrane_3"/>
    <property type="match status" value="1"/>
</dbReference>
<feature type="transmembrane region" description="Helical" evidence="14">
    <location>
        <begin position="1803"/>
        <end position="1824"/>
    </location>
</feature>
<dbReference type="Ensembl" id="ENSSRHT00000032588.1">
    <property type="protein sequence ID" value="ENSSRHP00000031665.1"/>
    <property type="gene ID" value="ENSSRHG00000006828.1"/>
</dbReference>
<evidence type="ECO:0000256" key="7">
    <source>
        <dbReference type="ARBA" id="ARBA00022967"/>
    </source>
</evidence>
<feature type="transmembrane region" description="Helical" evidence="14">
    <location>
        <begin position="771"/>
        <end position="795"/>
    </location>
</feature>
<feature type="transmembrane region" description="Helical" evidence="14">
    <location>
        <begin position="1685"/>
        <end position="1704"/>
    </location>
</feature>
<feature type="domain" description="ABC transporter" evidence="15">
    <location>
        <begin position="898"/>
        <end position="1128"/>
    </location>
</feature>
<evidence type="ECO:0000313" key="16">
    <source>
        <dbReference type="Ensembl" id="ENSSRHP00000031665.1"/>
    </source>
</evidence>
<feature type="transmembrane region" description="Helical" evidence="14">
    <location>
        <begin position="1716"/>
        <end position="1740"/>
    </location>
</feature>
<proteinExistence type="predicted"/>
<dbReference type="FunFam" id="3.40.50.300:FF:000232">
    <property type="entry name" value="ATP-binding cassette, sub-family A (ABC1), member 1"/>
    <property type="match status" value="1"/>
</dbReference>
<dbReference type="Gene3D" id="3.40.50.300">
    <property type="entry name" value="P-loop containing nucleotide triphosphate hydrolases"/>
    <property type="match status" value="2"/>
</dbReference>
<evidence type="ECO:0000256" key="11">
    <source>
        <dbReference type="ARBA" id="ARBA00023180"/>
    </source>
</evidence>
<dbReference type="CDD" id="cd03263">
    <property type="entry name" value="ABC_subfamily_A"/>
    <property type="match status" value="2"/>
</dbReference>
<evidence type="ECO:0000256" key="3">
    <source>
        <dbReference type="ARBA" id="ARBA00022553"/>
    </source>
</evidence>
<evidence type="ECO:0000256" key="13">
    <source>
        <dbReference type="SAM" id="MobiDB-lite"/>
    </source>
</evidence>
<keyword evidence="10" id="KW-1015">Disulfide bond</keyword>
<dbReference type="GO" id="GO:0016020">
    <property type="term" value="C:membrane"/>
    <property type="evidence" value="ECO:0007669"/>
    <property type="project" value="UniProtKB-SubCell"/>
</dbReference>
<dbReference type="EC" id="7.6.2.1" evidence="2"/>
<reference evidence="16" key="1">
    <citation type="submission" date="2025-08" db="UniProtKB">
        <authorList>
            <consortium name="Ensembl"/>
        </authorList>
    </citation>
    <scope>IDENTIFICATION</scope>
</reference>
<feature type="transmembrane region" description="Helical" evidence="14">
    <location>
        <begin position="714"/>
        <end position="734"/>
    </location>
</feature>
<dbReference type="PROSITE" id="PS00211">
    <property type="entry name" value="ABC_TRANSPORTER_1"/>
    <property type="match status" value="1"/>
</dbReference>
<feature type="transmembrane region" description="Helical" evidence="14">
    <location>
        <begin position="25"/>
        <end position="46"/>
    </location>
</feature>
<organism evidence="16 17">
    <name type="scientific">Sinocyclocheilus rhinocerous</name>
    <dbReference type="NCBI Taxonomy" id="307959"/>
    <lineage>
        <taxon>Eukaryota</taxon>
        <taxon>Metazoa</taxon>
        <taxon>Chordata</taxon>
        <taxon>Craniata</taxon>
        <taxon>Vertebrata</taxon>
        <taxon>Euteleostomi</taxon>
        <taxon>Actinopterygii</taxon>
        <taxon>Neopterygii</taxon>
        <taxon>Teleostei</taxon>
        <taxon>Ostariophysi</taxon>
        <taxon>Cypriniformes</taxon>
        <taxon>Cyprinidae</taxon>
        <taxon>Cyprininae</taxon>
        <taxon>Sinocyclocheilus</taxon>
    </lineage>
</organism>
<dbReference type="FunFam" id="3.40.50.300:FF:000264">
    <property type="entry name" value="ATP-binding cassette, sub-family A (ABC1), member 1"/>
    <property type="match status" value="1"/>
</dbReference>
<dbReference type="InterPro" id="IPR013525">
    <property type="entry name" value="ABC2_TM"/>
</dbReference>
<dbReference type="InterPro" id="IPR056264">
    <property type="entry name" value="R2_ABCA1-4-like"/>
</dbReference>
<dbReference type="GO" id="GO:0005524">
    <property type="term" value="F:ATP binding"/>
    <property type="evidence" value="ECO:0007669"/>
    <property type="project" value="UniProtKB-KW"/>
</dbReference>
<evidence type="ECO:0000256" key="1">
    <source>
        <dbReference type="ARBA" id="ARBA00004141"/>
    </source>
</evidence>
<evidence type="ECO:0000256" key="8">
    <source>
        <dbReference type="ARBA" id="ARBA00022989"/>
    </source>
</evidence>
<comment type="catalytic activity">
    <reaction evidence="12">
        <text>ATP + H2O + phospholipidSide 1 = ADP + phosphate + phospholipidSide 2.</text>
        <dbReference type="EC" id="7.6.2.1"/>
    </reaction>
</comment>
<feature type="transmembrane region" description="Helical" evidence="14">
    <location>
        <begin position="677"/>
        <end position="702"/>
    </location>
</feature>
<evidence type="ECO:0000256" key="12">
    <source>
        <dbReference type="ARBA" id="ARBA00034036"/>
    </source>
</evidence>
<protein>
    <recommendedName>
        <fullName evidence="2">P-type phospholipid transporter</fullName>
        <ecNumber evidence="2">7.6.2.1</ecNumber>
    </recommendedName>
</protein>
<dbReference type="Pfam" id="PF23321">
    <property type="entry name" value="R1_ABCA1"/>
    <property type="match status" value="1"/>
</dbReference>
<evidence type="ECO:0000256" key="10">
    <source>
        <dbReference type="ARBA" id="ARBA00023157"/>
    </source>
</evidence>
<sequence>MAVSTQLGLLLWKNFTYRRRQTIQLLIEIIWPLFIFFILISVRLHYPPYEQHECHFPNKAMPSAGTLPWVQGIICNANNPCFRYPTPGETPGVVGNFNDSIISRLFIDAKKILLYSQHDKSFEGFKGLVRALRNLQRNTEGFKLKDFLRDNETLSEFLEKNATLPKHAVRQIVEANVNLEKDHVGVHLRDLCNTTSLEDFVTIANKDVSQLTQNIICQSSAEWLNNAESHFLSNLDFLKPIRVNIKLIESDSKNIYNDFLTLFLTLTVSQLGSMKSWRDMRNEILYLTGNSTQSPNHMYQAVSRIVCGHPEGGGLKIKSLNWYEDNNYKALFGNYGNDSDSEPVYDNSSTPYCNSMMKGLESSPVSRMIWRALKPLLMGKILYTPDTPATQRIIQEVNKTFQELGVLRDLGGMWEEMRPKIWNFMENSEEMDLVRTLLQNNASARFFNAKLSGMNWRVEDVSSFLSKASEDTRPHGSAYTWREAFNETDQAIQTISRFMECVNLDKLEPVANEECLVNKSMRLLDDRKFWAGIVFPDMQANTSDLPPNVNYKIRMDIDNVERTNKIKDGYWDPGPRADPFEDLRYIWGGFSYLQDVIEHGIIRALTGSKEKTGVYIQQMPYPCYVDDIFLRVMSRSMPLFMTLAWMYSVAIIIKGVVYEKEARLKETMRIMGLDNGILWLSCWFISSLIPLLISAALLVLILKMGNLLPYSDPGVVYLFLASFAVVTIMQCFLISTLFSRANLAAACGGIIYFTLYLPYVLCVAWQDYVGFGAKVVVSLLSPVAFGFGCEYFALFEEQGVGIQWSNLLSSPMQEDSYSLTTSISLMLFDSVLYAVMTWYIEAVFPGQYGIPRPWYFPFTKSYWCGEKCGGITSAPTNKKENAEAVCIEEEPAHLDPGVYIENLVKVYSNGKLAVDGLTLGFYEGQITSFLGHNGAGKTTTMSILTGLFPPTSGTAYIQGKDICTDLNTIRQNLGVCPQHNVLFSMLTVEEHIWFYARLKGLPEEKVKSEMEQIVMDLGLPHKRKSRTNQLSGGMQRKLSVALAFVGGSKVVILDEPTAGVDPYARRGIWDLLLKYRQGRTIILSTHHMDEADILGDRIAIISHGKLCCVGSSLFLKTQLGTGYYLTLVKKDFDLSVSSCRTSSSTVSYSKSYTHFECFLNSFHIIDISLISNVIFKHVPTARLVEDLGHEITYVLPYESAKDGAFVELFHEIDDRLTDLGISSYGISDTTLEEIFLKVAEDNGVDAEMSDGIIPARRNRRHAFGDHQSCLKPFTEDDFDFNDSEGDPESRETDWLGGADGKGSYQVKGWSLKRQQFVALLWKRFLYARRSRKGFFAQIVLPAVFVCIALVFSLIVPPFGKYPSLALEPSMYEEQFSFFSNDAPEDRHTNKLLEALMDNPAYSEQCTDEQNTAKSCPIKDGEWMVPEIPETVQDIFVKGNWSMENPSPLCECSCEGRKKMLPECPPGAGGLPPPQIKVTTDETLQNLTGRNISDYLVKTYAQIIGKSLKNKLWVNEFRYGGFSLGARSSQALPPGDEITDAISHIRNRFSLQAGTAADRFLGSLSTFIRGLDTKNNVKVSTAFNHPLNLTKEQLSQVALMTTSVDVLVSICVIFAMSFVPASFVVFLIQERVNKAKHMQFISGVQPFLYWLANFVWDMCNYIVPATLVIIIFVCFQQEAYVSSTNLPVLALLLLLYGWSITPLMYPASFFFKIPSTAYVVLTSVNILIGINGSVSTFVLELFGSNEIGGINDILKNVFLIFPHFCLGRGLIDMVKNQAMADALERFGENRFRSPLAWDMVGKNLFAMAIEGVIFFCITILIQYRFCIKASTKLKPIGEEDEDVARERQRILCGGGQTDILELKQLTKVYKRKQKPAVDRLCVGIPPGECFGLLGVNGAGKTTTFKMLTGDSVVTSGEAYLAGKSVLTEIDEVHQNMGYCPQFDAINDLLTGREHLEFYAILRGVPEKEVCEVADWGIRKLGLMKYVDKAAGSYSGGNMRKLSTAMALIGGPPVVFLDEPTTGMDPKARRALWNCILSIIKEGRSVVLTSHSMEECEALCTRMAIMVNGRFRCLGSVQHLKNKFGDGYTIILRVAGADPQLEPVMEFIEQELPGSTLKEKHRNMLQYQLPSSLTSLSRIFSLLSKNKEQLHIEDYSVSQTTLDQVFVNFAKDQSDEDHLKDISINKNDAVVDISHLNAFLIDEKAKETVV</sequence>
<dbReference type="PROSITE" id="PS50893">
    <property type="entry name" value="ABC_TRANSPORTER_2"/>
    <property type="match status" value="2"/>
</dbReference>
<dbReference type="GO" id="GO:0005548">
    <property type="term" value="F:phospholipid transporter activity"/>
    <property type="evidence" value="ECO:0007669"/>
    <property type="project" value="UniProtKB-ARBA"/>
</dbReference>
<keyword evidence="3" id="KW-0597">Phosphoprotein</keyword>
<keyword evidence="6" id="KW-0067">ATP-binding</keyword>
<feature type="transmembrane region" description="Helical" evidence="14">
    <location>
        <begin position="816"/>
        <end position="840"/>
    </location>
</feature>
<keyword evidence="9 14" id="KW-0472">Membrane</keyword>
<dbReference type="SMART" id="SM00382">
    <property type="entry name" value="AAA"/>
    <property type="match status" value="2"/>
</dbReference>
<keyword evidence="5" id="KW-0547">Nucleotide-binding</keyword>
<keyword evidence="7" id="KW-1278">Translocase</keyword>
<dbReference type="InterPro" id="IPR017871">
    <property type="entry name" value="ABC_transporter-like_CS"/>
</dbReference>
<feature type="region of interest" description="Disordered" evidence="13">
    <location>
        <begin position="1274"/>
        <end position="1297"/>
    </location>
</feature>
<comment type="subcellular location">
    <subcellularLocation>
        <location evidence="1">Membrane</location>
        <topology evidence="1">Multi-pass membrane protein</topology>
    </subcellularLocation>
</comment>
<feature type="compositionally biased region" description="Acidic residues" evidence="13">
    <location>
        <begin position="1275"/>
        <end position="1286"/>
    </location>
</feature>
<dbReference type="PANTHER" id="PTHR19229:SF34">
    <property type="entry name" value="PHOSPHOLIPID-TRANSPORTING ATPASE ABCA1"/>
    <property type="match status" value="1"/>
</dbReference>
<dbReference type="Proteomes" id="UP000472270">
    <property type="component" value="Unassembled WGS sequence"/>
</dbReference>
<evidence type="ECO:0000259" key="15">
    <source>
        <dbReference type="PROSITE" id="PS50893"/>
    </source>
</evidence>
<dbReference type="InterPro" id="IPR003439">
    <property type="entry name" value="ABC_transporter-like_ATP-bd"/>
</dbReference>
<evidence type="ECO:0000256" key="2">
    <source>
        <dbReference type="ARBA" id="ARBA00012189"/>
    </source>
</evidence>
<keyword evidence="17" id="KW-1185">Reference proteome</keyword>
<accession>A0A673I1X0</accession>
<feature type="transmembrane region" description="Helical" evidence="14">
    <location>
        <begin position="1334"/>
        <end position="1355"/>
    </location>
</feature>